<accession>A0A2M8PC49</accession>
<accession>A0A2M8PXK1</accession>
<gene>
    <name evidence="1" type="ORF">CUN49_12195</name>
    <name evidence="2" type="ORF">CUN50_04800</name>
</gene>
<name>A0A2M8PXK1_9CHLR</name>
<protein>
    <recommendedName>
        <fullName evidence="5">NIPSNAP domain-containing protein</fullName>
    </recommendedName>
</protein>
<dbReference type="Proteomes" id="UP000229681">
    <property type="component" value="Unassembled WGS sequence"/>
</dbReference>
<reference evidence="3 4" key="1">
    <citation type="submission" date="2017-11" db="EMBL/GenBank/DDBJ databases">
        <title>Evolution of Phototrophy in the Chloroflexi Phylum Driven by Horizontal Gene Transfer.</title>
        <authorList>
            <person name="Ward L.M."/>
            <person name="Hemp J."/>
            <person name="Shih P.M."/>
            <person name="Mcglynn S.E."/>
            <person name="Fischer W."/>
        </authorList>
    </citation>
    <scope>NUCLEOTIDE SEQUENCE [LARGE SCALE GENOMIC DNA]</scope>
    <source>
        <strain evidence="2">CP1_1M</strain>
        <strain evidence="1">JP3_13</strain>
    </source>
</reference>
<dbReference type="EMBL" id="PGTL01000024">
    <property type="protein sequence ID" value="PJF42279.1"/>
    <property type="molecule type" value="Genomic_DNA"/>
</dbReference>
<proteinExistence type="predicted"/>
<evidence type="ECO:0000313" key="3">
    <source>
        <dbReference type="Proteomes" id="UP000228947"/>
    </source>
</evidence>
<evidence type="ECO:0000313" key="2">
    <source>
        <dbReference type="EMBL" id="PJF42279.1"/>
    </source>
</evidence>
<evidence type="ECO:0000313" key="1">
    <source>
        <dbReference type="EMBL" id="PJF35119.1"/>
    </source>
</evidence>
<dbReference type="EMBL" id="PGTM01000204">
    <property type="protein sequence ID" value="PJF35119.1"/>
    <property type="molecule type" value="Genomic_DNA"/>
</dbReference>
<sequence length="106" mass="12685">MTIRIIPRYKLLLRYNINPETHEAYYTFVTQELVPSMQALGLYMFRVYHTAYGDHPMRQLEFLAEDLDAVRTALRSSTWQRLEEKLKSFVSDYSRKLIAFRDGFQI</sequence>
<dbReference type="Proteomes" id="UP000228947">
    <property type="component" value="Unassembled WGS sequence"/>
</dbReference>
<comment type="caution">
    <text evidence="2">The sequence shown here is derived from an EMBL/GenBank/DDBJ whole genome shotgun (WGS) entry which is preliminary data.</text>
</comment>
<evidence type="ECO:0008006" key="5">
    <source>
        <dbReference type="Google" id="ProtNLM"/>
    </source>
</evidence>
<dbReference type="AlphaFoldDB" id="A0A2M8PXK1"/>
<evidence type="ECO:0000313" key="4">
    <source>
        <dbReference type="Proteomes" id="UP000229681"/>
    </source>
</evidence>
<organism evidence="2 3">
    <name type="scientific">Candidatus Thermofonsia Clade 1 bacterium</name>
    <dbReference type="NCBI Taxonomy" id="2364210"/>
    <lineage>
        <taxon>Bacteria</taxon>
        <taxon>Bacillati</taxon>
        <taxon>Chloroflexota</taxon>
        <taxon>Candidatus Thermofontia</taxon>
        <taxon>Candidatus Thermofonsia Clade 1</taxon>
    </lineage>
</organism>